<feature type="region of interest" description="Disordered" evidence="1">
    <location>
        <begin position="433"/>
        <end position="465"/>
    </location>
</feature>
<feature type="compositionally biased region" description="Polar residues" evidence="1">
    <location>
        <begin position="719"/>
        <end position="732"/>
    </location>
</feature>
<dbReference type="InterPro" id="IPR005036">
    <property type="entry name" value="CBM21_dom"/>
</dbReference>
<dbReference type="Pfam" id="PF03370">
    <property type="entry name" value="CBM_21"/>
    <property type="match status" value="1"/>
</dbReference>
<name>A0A1Y2F3P9_9BASI</name>
<dbReference type="GO" id="GO:0008157">
    <property type="term" value="F:protein phosphatase 1 binding"/>
    <property type="evidence" value="ECO:0007669"/>
    <property type="project" value="TreeGrafter"/>
</dbReference>
<feature type="compositionally biased region" description="Low complexity" evidence="1">
    <location>
        <begin position="806"/>
        <end position="816"/>
    </location>
</feature>
<dbReference type="GO" id="GO:0000164">
    <property type="term" value="C:protein phosphatase type 1 complex"/>
    <property type="evidence" value="ECO:0007669"/>
    <property type="project" value="TreeGrafter"/>
</dbReference>
<feature type="region of interest" description="Disordered" evidence="1">
    <location>
        <begin position="1"/>
        <end position="160"/>
    </location>
</feature>
<evidence type="ECO:0000259" key="2">
    <source>
        <dbReference type="PROSITE" id="PS51159"/>
    </source>
</evidence>
<feature type="region of interest" description="Disordered" evidence="1">
    <location>
        <begin position="233"/>
        <end position="256"/>
    </location>
</feature>
<dbReference type="InterPro" id="IPR038175">
    <property type="entry name" value="CBM21_dom_sf"/>
</dbReference>
<feature type="compositionally biased region" description="Pro residues" evidence="1">
    <location>
        <begin position="834"/>
        <end position="844"/>
    </location>
</feature>
<accession>A0A1Y2F3P9</accession>
<evidence type="ECO:0000256" key="1">
    <source>
        <dbReference type="SAM" id="MobiDB-lite"/>
    </source>
</evidence>
<feature type="region of interest" description="Disordered" evidence="1">
    <location>
        <begin position="774"/>
        <end position="844"/>
    </location>
</feature>
<dbReference type="Gene3D" id="2.60.40.2440">
    <property type="entry name" value="Carbohydrate binding type-21 domain"/>
    <property type="match status" value="1"/>
</dbReference>
<dbReference type="STRING" id="106004.A0A1Y2F3P9"/>
<evidence type="ECO:0000313" key="4">
    <source>
        <dbReference type="Proteomes" id="UP000193467"/>
    </source>
</evidence>
<feature type="compositionally biased region" description="Pro residues" evidence="1">
    <location>
        <begin position="563"/>
        <end position="576"/>
    </location>
</feature>
<comment type="caution">
    <text evidence="3">The sequence shown here is derived from an EMBL/GenBank/DDBJ whole genome shotgun (WGS) entry which is preliminary data.</text>
</comment>
<feature type="compositionally biased region" description="Low complexity" evidence="1">
    <location>
        <begin position="697"/>
        <end position="718"/>
    </location>
</feature>
<feature type="compositionally biased region" description="Polar residues" evidence="1">
    <location>
        <begin position="671"/>
        <end position="685"/>
    </location>
</feature>
<feature type="compositionally biased region" description="Polar residues" evidence="1">
    <location>
        <begin position="36"/>
        <end position="48"/>
    </location>
</feature>
<dbReference type="PANTHER" id="PTHR12307:SF36">
    <property type="entry name" value="GLYCOGEN-BINDING SUBUNIT 76A"/>
    <property type="match status" value="1"/>
</dbReference>
<feature type="compositionally biased region" description="Polar residues" evidence="1">
    <location>
        <begin position="135"/>
        <end position="145"/>
    </location>
</feature>
<evidence type="ECO:0000313" key="3">
    <source>
        <dbReference type="EMBL" id="ORY78463.1"/>
    </source>
</evidence>
<feature type="compositionally biased region" description="Polar residues" evidence="1">
    <location>
        <begin position="449"/>
        <end position="461"/>
    </location>
</feature>
<keyword evidence="4" id="KW-1185">Reference proteome</keyword>
<dbReference type="OrthoDB" id="1881at2759"/>
<protein>
    <submittedName>
        <fullName evidence="3">Putative phosphatase regulatory subunit-domain-containing protein</fullName>
    </submittedName>
</protein>
<dbReference type="AlphaFoldDB" id="A0A1Y2F3P9"/>
<reference evidence="3 4" key="1">
    <citation type="submission" date="2016-07" db="EMBL/GenBank/DDBJ databases">
        <title>Pervasive Adenine N6-methylation of Active Genes in Fungi.</title>
        <authorList>
            <consortium name="DOE Joint Genome Institute"/>
            <person name="Mondo S.J."/>
            <person name="Dannebaum R.O."/>
            <person name="Kuo R.C."/>
            <person name="Labutti K."/>
            <person name="Haridas S."/>
            <person name="Kuo A."/>
            <person name="Salamov A."/>
            <person name="Ahrendt S.R."/>
            <person name="Lipzen A."/>
            <person name="Sullivan W."/>
            <person name="Andreopoulos W.B."/>
            <person name="Clum A."/>
            <person name="Lindquist E."/>
            <person name="Daum C."/>
            <person name="Ramamoorthy G.K."/>
            <person name="Gryganskyi A."/>
            <person name="Culley D."/>
            <person name="Magnuson J.K."/>
            <person name="James T.Y."/>
            <person name="O'Malley M.A."/>
            <person name="Stajich J.E."/>
            <person name="Spatafora J.W."/>
            <person name="Visel A."/>
            <person name="Grigoriev I.V."/>
        </authorList>
    </citation>
    <scope>NUCLEOTIDE SEQUENCE [LARGE SCALE GENOMIC DNA]</scope>
    <source>
        <strain evidence="3 4">62-1032</strain>
    </source>
</reference>
<feature type="compositionally biased region" description="Polar residues" evidence="1">
    <location>
        <begin position="779"/>
        <end position="799"/>
    </location>
</feature>
<sequence length="844" mass="90752">MPYAMPSPGTSPTSTMVIPPSPRAEQKRPARHHQRSVSTDAIPTTSSFIYVHPASPEGPKASTSSQPWSRSSFDAAGPSSGGMPSPSRRRVKLFGFTPTSAAADDGPSSQEESSAGEGQQEDQTTPRQEHPVMSTAFSFGQTSTLPLVPVPSRTLSTPNASHVENLKSAFGSRKTAMVRKKSGELVRSSLKTGDALRRDTKARSAPATPICPKYVHFDTQLEHVKHFLAQQRPAAVSRSGSPVETETEDEPESFPFPAMASAAAGTIKLRLPNFPTRLNHDQDAYVETLEIGKDGKSIRGIVRVRNLAFEKWVAVRFTLDHWQTVSEVSAEHLESMGANSDRFVFNIRLQDLLARIEEKTMFIAIRFTAGGREIWDNNDGQNYRVEFIKTVAPQQPQQQKSSALAAAKRQTWSVTNAGQAADRMADLRRELDRLVSDDLEPPTLRTPDTRSFTEGSPTALSNRYDFNHSLKQKVVSRPSFDTYAPTSSPPKAAASPYFSGSSLVNGMPATNYREPVTTSQPASTARGGNVSPSMRRADLPPDFGAPSTKSYQASSPLYNSSPLYPPPPSQRPPSPPSEMTIKSLYQQYLSHPDVADYNPSASRFNTHPPARSPSNTSGLPPSMHYAPLLPPTFRQHRRRDSPFASPAVSPFASPSESPADSPIPSPARSPLSTSPPRASSPQLYPTISPPSEMALWSPASSSDALSTSSSTTTYSPDSEATSVPESPSSMSPRPQGPMEFSTFLDRYCFHTSSQPTSLGLIGVGDATSPFPSSLPADYASTTPRRSTPLATVSPASANCGTHAYYSSSSQNSSGSSTPANGQESNPLEAFAAFAPPPAPPAIVS</sequence>
<feature type="region of interest" description="Disordered" evidence="1">
    <location>
        <begin position="509"/>
        <end position="579"/>
    </location>
</feature>
<dbReference type="PANTHER" id="PTHR12307">
    <property type="entry name" value="PROTEIN PHOSPHATASE 1 REGULATORY SUBUNIT"/>
    <property type="match status" value="1"/>
</dbReference>
<feature type="compositionally biased region" description="Low complexity" evidence="1">
    <location>
        <begin position="77"/>
        <end position="86"/>
    </location>
</feature>
<dbReference type="EMBL" id="MCGR01000029">
    <property type="protein sequence ID" value="ORY78463.1"/>
    <property type="molecule type" value="Genomic_DNA"/>
</dbReference>
<feature type="compositionally biased region" description="Polar residues" evidence="1">
    <location>
        <begin position="61"/>
        <end position="72"/>
    </location>
</feature>
<dbReference type="GO" id="GO:2001069">
    <property type="term" value="F:glycogen binding"/>
    <property type="evidence" value="ECO:0007669"/>
    <property type="project" value="TreeGrafter"/>
</dbReference>
<gene>
    <name evidence="3" type="ORF">BCR35DRAFT_102918</name>
</gene>
<dbReference type="InParanoid" id="A0A1Y2F3P9"/>
<feature type="compositionally biased region" description="Low complexity" evidence="1">
    <location>
        <begin position="642"/>
        <end position="660"/>
    </location>
</feature>
<organism evidence="3 4">
    <name type="scientific">Leucosporidium creatinivorum</name>
    <dbReference type="NCBI Taxonomy" id="106004"/>
    <lineage>
        <taxon>Eukaryota</taxon>
        <taxon>Fungi</taxon>
        <taxon>Dikarya</taxon>
        <taxon>Basidiomycota</taxon>
        <taxon>Pucciniomycotina</taxon>
        <taxon>Microbotryomycetes</taxon>
        <taxon>Leucosporidiales</taxon>
        <taxon>Leucosporidium</taxon>
    </lineage>
</organism>
<proteinExistence type="predicted"/>
<dbReference type="Proteomes" id="UP000193467">
    <property type="component" value="Unassembled WGS sequence"/>
</dbReference>
<dbReference type="GO" id="GO:0005979">
    <property type="term" value="P:regulation of glycogen biosynthetic process"/>
    <property type="evidence" value="ECO:0007669"/>
    <property type="project" value="TreeGrafter"/>
</dbReference>
<feature type="compositionally biased region" description="Low complexity" evidence="1">
    <location>
        <begin position="108"/>
        <end position="123"/>
    </location>
</feature>
<dbReference type="InterPro" id="IPR050782">
    <property type="entry name" value="PP1_regulatory_subunit_3"/>
</dbReference>
<feature type="region of interest" description="Disordered" evidence="1">
    <location>
        <begin position="593"/>
        <end position="737"/>
    </location>
</feature>
<dbReference type="PROSITE" id="PS51159">
    <property type="entry name" value="CBM21"/>
    <property type="match status" value="1"/>
</dbReference>
<feature type="domain" description="CBM21" evidence="2">
    <location>
        <begin position="278"/>
        <end position="386"/>
    </location>
</feature>